<dbReference type="eggNOG" id="ENOG502SZ1K">
    <property type="taxonomic scope" value="Eukaryota"/>
</dbReference>
<dbReference type="KEGG" id="ela:UCREL1_4954"/>
<dbReference type="EMBL" id="KB706315">
    <property type="protein sequence ID" value="EMR68038.1"/>
    <property type="molecule type" value="Genomic_DNA"/>
</dbReference>
<dbReference type="Proteomes" id="UP000012174">
    <property type="component" value="Unassembled WGS sequence"/>
</dbReference>
<dbReference type="HOGENOM" id="CLU_065394_0_0_1"/>
<name>M7SU26_EUTLA</name>
<feature type="region of interest" description="Disordered" evidence="1">
    <location>
        <begin position="308"/>
        <end position="334"/>
    </location>
</feature>
<sequence>MPTGYSEGVSTVSVVDSGFSAASNRSAESSRRHEVNGMYKLLKKESSHTGSKATIAVVRPESFALLDNKLQTPWWKFWKSKAGVFVTTPEWLQRTINHIEDAGRCEELLLFVSKKIDDIEFDVDACIHSLSIVRCHHHPRSRSRLLIKGSSTFSSVRLDEWQAKRHRHSLYLGEGIAREQVYGHFLCMKQDAGDGPWWDGWKRHMAIVVGFLSGVGGIAPTFEVTAAGCYVEYRFGATVAKPSSKTATIYSAAGPAGLLKAGVPAPIYFIKWDSLLRWVRGALAVVCQKYWSALDRLLSWMTGRSSKCGLDEPRPVRPSLSRAGSSQTGKHVSWKGRGTTVSHIYVGDFEDA</sequence>
<dbReference type="AlphaFoldDB" id="M7SU26"/>
<dbReference type="OrthoDB" id="5118341at2759"/>
<proteinExistence type="predicted"/>
<protein>
    <submittedName>
        <fullName evidence="2">Uncharacterized protein</fullName>
    </submittedName>
</protein>
<dbReference type="OMA" id="MEGSWWD"/>
<gene>
    <name evidence="2" type="ORF">UCREL1_4954</name>
</gene>
<keyword evidence="3" id="KW-1185">Reference proteome</keyword>
<organism evidence="2 3">
    <name type="scientific">Eutypa lata (strain UCR-EL1)</name>
    <name type="common">Grapevine dieback disease fungus</name>
    <name type="synonym">Eutypa armeniacae</name>
    <dbReference type="NCBI Taxonomy" id="1287681"/>
    <lineage>
        <taxon>Eukaryota</taxon>
        <taxon>Fungi</taxon>
        <taxon>Dikarya</taxon>
        <taxon>Ascomycota</taxon>
        <taxon>Pezizomycotina</taxon>
        <taxon>Sordariomycetes</taxon>
        <taxon>Xylariomycetidae</taxon>
        <taxon>Xylariales</taxon>
        <taxon>Diatrypaceae</taxon>
        <taxon>Eutypa</taxon>
    </lineage>
</organism>
<evidence type="ECO:0000313" key="2">
    <source>
        <dbReference type="EMBL" id="EMR68038.1"/>
    </source>
</evidence>
<reference evidence="3" key="1">
    <citation type="journal article" date="2013" name="Genome Announc.">
        <title>Draft genome sequence of the grapevine dieback fungus Eutypa lata UCR-EL1.</title>
        <authorList>
            <person name="Blanco-Ulate B."/>
            <person name="Rolshausen P.E."/>
            <person name="Cantu D."/>
        </authorList>
    </citation>
    <scope>NUCLEOTIDE SEQUENCE [LARGE SCALE GENOMIC DNA]</scope>
    <source>
        <strain evidence="3">UCR-EL1</strain>
    </source>
</reference>
<evidence type="ECO:0000256" key="1">
    <source>
        <dbReference type="SAM" id="MobiDB-lite"/>
    </source>
</evidence>
<accession>M7SU26</accession>
<evidence type="ECO:0000313" key="3">
    <source>
        <dbReference type="Proteomes" id="UP000012174"/>
    </source>
</evidence>